<keyword evidence="9" id="KW-1185">Reference proteome</keyword>
<feature type="transmembrane region" description="Helical" evidence="6">
    <location>
        <begin position="344"/>
        <end position="367"/>
    </location>
</feature>
<keyword evidence="2" id="KW-0813">Transport</keyword>
<protein>
    <submittedName>
        <fullName evidence="8">Putative major facilitator superfamily transporter</fullName>
    </submittedName>
</protein>
<dbReference type="SUPFAM" id="SSF103473">
    <property type="entry name" value="MFS general substrate transporter"/>
    <property type="match status" value="1"/>
</dbReference>
<feature type="transmembrane region" description="Helical" evidence="6">
    <location>
        <begin position="254"/>
        <end position="273"/>
    </location>
</feature>
<dbReference type="GO" id="GO:0005886">
    <property type="term" value="C:plasma membrane"/>
    <property type="evidence" value="ECO:0007669"/>
    <property type="project" value="UniProtKB-SubCell"/>
</dbReference>
<dbReference type="GO" id="GO:0022857">
    <property type="term" value="F:transmembrane transporter activity"/>
    <property type="evidence" value="ECO:0007669"/>
    <property type="project" value="InterPro"/>
</dbReference>
<feature type="transmembrane region" description="Helical" evidence="6">
    <location>
        <begin position="107"/>
        <end position="132"/>
    </location>
</feature>
<feature type="domain" description="Major facilitator superfamily (MFS) profile" evidence="7">
    <location>
        <begin position="19"/>
        <end position="401"/>
    </location>
</feature>
<evidence type="ECO:0000256" key="4">
    <source>
        <dbReference type="ARBA" id="ARBA00022989"/>
    </source>
</evidence>
<evidence type="ECO:0000256" key="1">
    <source>
        <dbReference type="ARBA" id="ARBA00004651"/>
    </source>
</evidence>
<gene>
    <name evidence="8" type="ORF">GCA01S_020_00270</name>
</gene>
<feature type="transmembrane region" description="Helical" evidence="6">
    <location>
        <begin position="16"/>
        <end position="36"/>
    </location>
</feature>
<evidence type="ECO:0000313" key="8">
    <source>
        <dbReference type="EMBL" id="GAJ39426.1"/>
    </source>
</evidence>
<keyword evidence="5 6" id="KW-0472">Membrane</keyword>
<comment type="caution">
    <text evidence="8">The sequence shown here is derived from an EMBL/GenBank/DDBJ whole genome shotgun (WGS) entry which is preliminary data.</text>
</comment>
<evidence type="ECO:0000256" key="3">
    <source>
        <dbReference type="ARBA" id="ARBA00022692"/>
    </source>
</evidence>
<feature type="transmembrane region" description="Helical" evidence="6">
    <location>
        <begin position="177"/>
        <end position="197"/>
    </location>
</feature>
<comment type="subcellular location">
    <subcellularLocation>
        <location evidence="1">Cell membrane</location>
        <topology evidence="1">Multi-pass membrane protein</topology>
    </subcellularLocation>
</comment>
<dbReference type="AlphaFoldDB" id="A0A023DEJ4"/>
<dbReference type="Proteomes" id="UP000023561">
    <property type="component" value="Unassembled WGS sequence"/>
</dbReference>
<organism evidence="8 9">
    <name type="scientific">Parageobacillus caldoxylosilyticus NBRC 107762</name>
    <dbReference type="NCBI Taxonomy" id="1220594"/>
    <lineage>
        <taxon>Bacteria</taxon>
        <taxon>Bacillati</taxon>
        <taxon>Bacillota</taxon>
        <taxon>Bacilli</taxon>
        <taxon>Bacillales</taxon>
        <taxon>Anoxybacillaceae</taxon>
        <taxon>Saccharococcus</taxon>
    </lineage>
</organism>
<dbReference type="InterPro" id="IPR036259">
    <property type="entry name" value="MFS_trans_sf"/>
</dbReference>
<evidence type="ECO:0000259" key="7">
    <source>
        <dbReference type="PROSITE" id="PS50850"/>
    </source>
</evidence>
<dbReference type="InterPro" id="IPR020846">
    <property type="entry name" value="MFS_dom"/>
</dbReference>
<feature type="transmembrane region" description="Helical" evidence="6">
    <location>
        <begin position="373"/>
        <end position="395"/>
    </location>
</feature>
<name>A0A023DEJ4_9BACL</name>
<sequence length="401" mass="43932">MDAHSMERTGESRRKAAWIFLAVGVVFLATNLRAPITAVGPLVPSIQQSLHLFNTAAGILTTIPLLAFAVLSPFASRLARRFGMEAVLLYSLLFLLIGHIMRPLDSAFFLFAGTIFIGTAIAVDNVLMPALIKEKFANQLGAMMGTYTVAMNLSAALASGFSIPLAETWGLGWRGSLRFWAVLTIAAFLLWAPQVRYRKKVPLLPAAHTGRAPLWKSLLAWQVTIFMGVQSFLFYSLITWLPVLLQGKGMNEEMAGWMLFLFQFAQLPFMFIVPVMAEKMENQKLLVFLTFLLMAAGIVGCLFQSASFMWLSAVLLGIGAGFAFSLAMMFFTLRTRHAMQAADLSAMAQSFGYLLAAFGPPAFGWLYDITKGWTAPLGLLLFASGCLLFSGLGAARNKYIS</sequence>
<dbReference type="PROSITE" id="PS50850">
    <property type="entry name" value="MFS"/>
    <property type="match status" value="1"/>
</dbReference>
<accession>A0A023DEJ4</accession>
<evidence type="ECO:0000256" key="6">
    <source>
        <dbReference type="SAM" id="Phobius"/>
    </source>
</evidence>
<dbReference type="PANTHER" id="PTHR23523">
    <property type="match status" value="1"/>
</dbReference>
<dbReference type="InterPro" id="IPR052524">
    <property type="entry name" value="MFS_Cyanate_Porter"/>
</dbReference>
<dbReference type="InterPro" id="IPR011701">
    <property type="entry name" value="MFS"/>
</dbReference>
<keyword evidence="4 6" id="KW-1133">Transmembrane helix</keyword>
<reference evidence="8 9" key="1">
    <citation type="submission" date="2014-04" db="EMBL/GenBank/DDBJ databases">
        <title>Whole genome shotgun sequence of Geobacillus caldoxylosilyticus NBRC 107762.</title>
        <authorList>
            <person name="Hosoyama A."/>
            <person name="Hosoyama Y."/>
            <person name="Katano-Makiyama Y."/>
            <person name="Tsuchikane K."/>
            <person name="Ohji S."/>
            <person name="Ichikawa N."/>
            <person name="Yamazoe A."/>
            <person name="Fujita N."/>
        </authorList>
    </citation>
    <scope>NUCLEOTIDE SEQUENCE [LARGE SCALE GENOMIC DNA]</scope>
    <source>
        <strain evidence="8 9">NBRC 107762</strain>
    </source>
</reference>
<dbReference type="EMBL" id="BAWO01000020">
    <property type="protein sequence ID" value="GAJ39426.1"/>
    <property type="molecule type" value="Genomic_DNA"/>
</dbReference>
<feature type="transmembrane region" description="Helical" evidence="6">
    <location>
        <begin position="82"/>
        <end position="101"/>
    </location>
</feature>
<feature type="transmembrane region" description="Helical" evidence="6">
    <location>
        <begin position="311"/>
        <end position="332"/>
    </location>
</feature>
<dbReference type="Gene3D" id="1.20.1250.20">
    <property type="entry name" value="MFS general substrate transporter like domains"/>
    <property type="match status" value="2"/>
</dbReference>
<feature type="transmembrane region" description="Helical" evidence="6">
    <location>
        <begin position="144"/>
        <end position="165"/>
    </location>
</feature>
<proteinExistence type="predicted"/>
<evidence type="ECO:0000256" key="2">
    <source>
        <dbReference type="ARBA" id="ARBA00022448"/>
    </source>
</evidence>
<feature type="transmembrane region" description="Helical" evidence="6">
    <location>
        <begin position="285"/>
        <end position="305"/>
    </location>
</feature>
<evidence type="ECO:0000256" key="5">
    <source>
        <dbReference type="ARBA" id="ARBA00023136"/>
    </source>
</evidence>
<feature type="transmembrane region" description="Helical" evidence="6">
    <location>
        <begin position="56"/>
        <end position="75"/>
    </location>
</feature>
<evidence type="ECO:0000313" key="9">
    <source>
        <dbReference type="Proteomes" id="UP000023561"/>
    </source>
</evidence>
<dbReference type="Pfam" id="PF07690">
    <property type="entry name" value="MFS_1"/>
    <property type="match status" value="1"/>
</dbReference>
<dbReference type="RefSeq" id="WP_081804180.1">
    <property type="nucleotide sequence ID" value="NZ_BAWO01000020.1"/>
</dbReference>
<dbReference type="PANTHER" id="PTHR23523:SF2">
    <property type="entry name" value="2-NITROIMIDAZOLE TRANSPORTER"/>
    <property type="match status" value="1"/>
</dbReference>
<feature type="transmembrane region" description="Helical" evidence="6">
    <location>
        <begin position="218"/>
        <end position="242"/>
    </location>
</feature>
<dbReference type="CDD" id="cd17339">
    <property type="entry name" value="MFS_NIMT_CynX_like"/>
    <property type="match status" value="1"/>
</dbReference>
<keyword evidence="3 6" id="KW-0812">Transmembrane</keyword>